<proteinExistence type="inferred from homology"/>
<keyword evidence="2" id="KW-0509">mRNA transport</keyword>
<sequence length="562" mass="61505">MTGTRAAPQNSDTGGGAGRRSRYSRAATQRPSPSRTALSGRPGRRHERRGTFGTRSADSPKLQEDLTQVCVVSWRCGGQRVAAGGFPWAPRIACRGVSDLISPVSFFFSPPDLLAHFRVEGQAMVGETEVKERPKSNPDYLMQLMNDRKVMSSLPNFSGIFTHLERLLDEEIGRVRKDMYNDSVNGGMFNGRDLEELPEAVGPVVQLQEKLYVPVKEYPDFNFVGRILGPRGLTAKQLESETGCKIMVRGKGSMRDKKKPLASASPGTGSSFPSVPGSDSKAEVFPARSNHGAQGAPENVTHSRVDNETREGLKKSPDPAKVPASPQLEEMNRGKPNWEHLSEDLHVLITVEDTHNRAKIKLQRAINEVKKLLVPAAEGEDNLKKVQLMELAILNGTYRDANVKTRKDDIIMCMRRRGAAGAFPLGTPQAPRIITGPTPVLPPTLRNPAPVTTPTLMPLIRQIQSSALVPGANPHPALVQQGPESGIIYTPYEYPYTLTPSILEYPIDSTGVLGMSMPDVLHSRTESKDVLRELEIWRQCGAAVHVSSAPRSFLAALFHGEP</sequence>
<evidence type="ECO:0000256" key="2">
    <source>
        <dbReference type="ARBA" id="ARBA00022816"/>
    </source>
</evidence>
<organism evidence="8 9">
    <name type="scientific">Takifugu flavidus</name>
    <name type="common">sansaifugu</name>
    <dbReference type="NCBI Taxonomy" id="433684"/>
    <lineage>
        <taxon>Eukaryota</taxon>
        <taxon>Metazoa</taxon>
        <taxon>Chordata</taxon>
        <taxon>Craniata</taxon>
        <taxon>Vertebrata</taxon>
        <taxon>Euteleostomi</taxon>
        <taxon>Actinopterygii</taxon>
        <taxon>Neopterygii</taxon>
        <taxon>Teleostei</taxon>
        <taxon>Neoteleostei</taxon>
        <taxon>Acanthomorphata</taxon>
        <taxon>Eupercaria</taxon>
        <taxon>Tetraodontiformes</taxon>
        <taxon>Tetradontoidea</taxon>
        <taxon>Tetraodontidae</taxon>
        <taxon>Takifugu</taxon>
    </lineage>
</organism>
<evidence type="ECO:0000256" key="1">
    <source>
        <dbReference type="ARBA" id="ARBA00022664"/>
    </source>
</evidence>
<feature type="region of interest" description="Disordered" evidence="6">
    <location>
        <begin position="251"/>
        <end position="330"/>
    </location>
</feature>
<dbReference type="Gene3D" id="1.20.5.4010">
    <property type="match status" value="1"/>
</dbReference>
<dbReference type="InterPro" id="IPR032377">
    <property type="entry name" value="STAR_dimer"/>
</dbReference>
<dbReference type="InterPro" id="IPR045071">
    <property type="entry name" value="BBP-like"/>
</dbReference>
<dbReference type="InterPro" id="IPR055256">
    <property type="entry name" value="KH_1_KHDC4/BBP-like"/>
</dbReference>
<dbReference type="FunFam" id="1.20.5.4010:FF:000001">
    <property type="entry name" value="protein quaking isoform X1"/>
    <property type="match status" value="1"/>
</dbReference>
<dbReference type="InterPro" id="IPR036612">
    <property type="entry name" value="KH_dom_type_1_sf"/>
</dbReference>
<dbReference type="GO" id="GO:0006397">
    <property type="term" value="P:mRNA processing"/>
    <property type="evidence" value="ECO:0007669"/>
    <property type="project" value="UniProtKB-KW"/>
</dbReference>
<dbReference type="InterPro" id="IPR004087">
    <property type="entry name" value="KH_dom"/>
</dbReference>
<evidence type="ECO:0000256" key="6">
    <source>
        <dbReference type="SAM" id="MobiDB-lite"/>
    </source>
</evidence>
<comment type="similarity">
    <text evidence="5">Belongs to the quaking family.</text>
</comment>
<dbReference type="Gene3D" id="3.30.1370.10">
    <property type="entry name" value="K Homology domain, type 1"/>
    <property type="match status" value="1"/>
</dbReference>
<name>A0A5C6PR24_9TELE</name>
<protein>
    <submittedName>
        <fullName evidence="8">Protein quaking-B</fullName>
    </submittedName>
</protein>
<dbReference type="PANTHER" id="PTHR11208">
    <property type="entry name" value="RNA-BINDING PROTEIN RELATED"/>
    <property type="match status" value="1"/>
</dbReference>
<keyword evidence="4" id="KW-0508">mRNA splicing</keyword>
<comment type="caution">
    <text evidence="8">The sequence shown here is derived from an EMBL/GenBank/DDBJ whole genome shotgun (WGS) entry which is preliminary data.</text>
</comment>
<dbReference type="GO" id="GO:0003729">
    <property type="term" value="F:mRNA binding"/>
    <property type="evidence" value="ECO:0007669"/>
    <property type="project" value="TreeGrafter"/>
</dbReference>
<keyword evidence="2" id="KW-0813">Transport</keyword>
<dbReference type="Pfam" id="PF22675">
    <property type="entry name" value="KH-I_KHDC4-BBP"/>
    <property type="match status" value="1"/>
</dbReference>
<accession>A0A5C6PR24</accession>
<feature type="compositionally biased region" description="Polar residues" evidence="6">
    <location>
        <begin position="1"/>
        <end position="12"/>
    </location>
</feature>
<dbReference type="Pfam" id="PF16544">
    <property type="entry name" value="STAR_dimer"/>
    <property type="match status" value="1"/>
</dbReference>
<evidence type="ECO:0000256" key="5">
    <source>
        <dbReference type="ARBA" id="ARBA00037953"/>
    </source>
</evidence>
<dbReference type="AlphaFoldDB" id="A0A5C6PR24"/>
<dbReference type="GO" id="GO:0008380">
    <property type="term" value="P:RNA splicing"/>
    <property type="evidence" value="ECO:0007669"/>
    <property type="project" value="UniProtKB-KW"/>
</dbReference>
<dbReference type="GO" id="GO:0005634">
    <property type="term" value="C:nucleus"/>
    <property type="evidence" value="ECO:0007669"/>
    <property type="project" value="TreeGrafter"/>
</dbReference>
<evidence type="ECO:0000259" key="7">
    <source>
        <dbReference type="SMART" id="SM00322"/>
    </source>
</evidence>
<feature type="compositionally biased region" description="Basic and acidic residues" evidence="6">
    <location>
        <begin position="301"/>
        <end position="318"/>
    </location>
</feature>
<dbReference type="EMBL" id="RHFK02000001">
    <property type="protein sequence ID" value="TWW82252.1"/>
    <property type="molecule type" value="Genomic_DNA"/>
</dbReference>
<evidence type="ECO:0000256" key="4">
    <source>
        <dbReference type="ARBA" id="ARBA00023187"/>
    </source>
</evidence>
<feature type="region of interest" description="Disordered" evidence="6">
    <location>
        <begin position="1"/>
        <end position="60"/>
    </location>
</feature>
<dbReference type="SMART" id="SM00322">
    <property type="entry name" value="KH"/>
    <property type="match status" value="1"/>
</dbReference>
<feature type="domain" description="K Homology" evidence="7">
    <location>
        <begin position="205"/>
        <end position="374"/>
    </location>
</feature>
<dbReference type="GO" id="GO:0048024">
    <property type="term" value="P:regulation of mRNA splicing, via spliceosome"/>
    <property type="evidence" value="ECO:0007669"/>
    <property type="project" value="TreeGrafter"/>
</dbReference>
<dbReference type="SUPFAM" id="SSF54791">
    <property type="entry name" value="Eukaryotic type KH-domain (KH-domain type I)"/>
    <property type="match status" value="2"/>
</dbReference>
<reference evidence="8 9" key="1">
    <citation type="submission" date="2019-04" db="EMBL/GenBank/DDBJ databases">
        <title>Chromosome genome assembly for Takifugu flavidus.</title>
        <authorList>
            <person name="Xiao S."/>
        </authorList>
    </citation>
    <scope>NUCLEOTIDE SEQUENCE [LARGE SCALE GENOMIC DNA]</scope>
    <source>
        <strain evidence="8">HTHZ2018</strain>
        <tissue evidence="8">Muscle</tissue>
    </source>
</reference>
<evidence type="ECO:0000313" key="8">
    <source>
        <dbReference type="EMBL" id="TWW82252.1"/>
    </source>
</evidence>
<gene>
    <name evidence="8" type="ORF">D4764_01G0020670</name>
</gene>
<evidence type="ECO:0000313" key="9">
    <source>
        <dbReference type="Proteomes" id="UP000324091"/>
    </source>
</evidence>
<dbReference type="GO" id="GO:0051028">
    <property type="term" value="P:mRNA transport"/>
    <property type="evidence" value="ECO:0007669"/>
    <property type="project" value="UniProtKB-KW"/>
</dbReference>
<keyword evidence="3" id="KW-0694">RNA-binding</keyword>
<keyword evidence="1" id="KW-0507">mRNA processing</keyword>
<keyword evidence="9" id="KW-1185">Reference proteome</keyword>
<dbReference type="PANTHER" id="PTHR11208:SF152">
    <property type="entry name" value="PROTEIN QUAKING-B-RELATED"/>
    <property type="match status" value="1"/>
</dbReference>
<evidence type="ECO:0000256" key="3">
    <source>
        <dbReference type="ARBA" id="ARBA00022884"/>
    </source>
</evidence>
<dbReference type="Proteomes" id="UP000324091">
    <property type="component" value="Chromosome 1"/>
</dbReference>